<dbReference type="PANTHER" id="PTHR32089">
    <property type="entry name" value="METHYL-ACCEPTING CHEMOTAXIS PROTEIN MCPB"/>
    <property type="match status" value="1"/>
</dbReference>
<dbReference type="GO" id="GO:0007165">
    <property type="term" value="P:signal transduction"/>
    <property type="evidence" value="ECO:0007669"/>
    <property type="project" value="UniProtKB-KW"/>
</dbReference>
<feature type="domain" description="Methyl-accepting transducer" evidence="6">
    <location>
        <begin position="320"/>
        <end position="563"/>
    </location>
</feature>
<dbReference type="PROSITE" id="PS50111">
    <property type="entry name" value="CHEMOTAXIS_TRANSDUC_2"/>
    <property type="match status" value="1"/>
</dbReference>
<keyword evidence="5" id="KW-0812">Transmembrane</keyword>
<evidence type="ECO:0000256" key="2">
    <source>
        <dbReference type="PROSITE-ProRule" id="PRU00284"/>
    </source>
</evidence>
<feature type="transmembrane region" description="Helical" evidence="5">
    <location>
        <begin position="194"/>
        <end position="220"/>
    </location>
</feature>
<protein>
    <submittedName>
        <fullName evidence="7">Methyl-accepting chemotaxis protein</fullName>
    </submittedName>
</protein>
<dbReference type="Pfam" id="PF00015">
    <property type="entry name" value="MCPsignal"/>
    <property type="match status" value="1"/>
</dbReference>
<evidence type="ECO:0000256" key="4">
    <source>
        <dbReference type="SAM" id="MobiDB-lite"/>
    </source>
</evidence>
<dbReference type="PANTHER" id="PTHR32089:SF112">
    <property type="entry name" value="LYSOZYME-LIKE PROTEIN-RELATED"/>
    <property type="match status" value="1"/>
</dbReference>
<keyword evidence="5" id="KW-1133">Transmembrane helix</keyword>
<accession>A0A840HX36</accession>
<feature type="coiled-coil region" evidence="3">
    <location>
        <begin position="274"/>
        <end position="301"/>
    </location>
</feature>
<dbReference type="SMART" id="SM00283">
    <property type="entry name" value="MA"/>
    <property type="match status" value="1"/>
</dbReference>
<keyword evidence="8" id="KW-1185">Reference proteome</keyword>
<keyword evidence="1 2" id="KW-0807">Transducer</keyword>
<evidence type="ECO:0000256" key="1">
    <source>
        <dbReference type="ARBA" id="ARBA00023224"/>
    </source>
</evidence>
<keyword evidence="3" id="KW-0175">Coiled coil</keyword>
<dbReference type="SUPFAM" id="SSF58104">
    <property type="entry name" value="Methyl-accepting chemotaxis protein (MCP) signaling domain"/>
    <property type="match status" value="1"/>
</dbReference>
<keyword evidence="5" id="KW-0472">Membrane</keyword>
<dbReference type="GO" id="GO:0016020">
    <property type="term" value="C:membrane"/>
    <property type="evidence" value="ECO:0007669"/>
    <property type="project" value="InterPro"/>
</dbReference>
<dbReference type="Gene3D" id="6.10.340.10">
    <property type="match status" value="1"/>
</dbReference>
<dbReference type="Proteomes" id="UP000575068">
    <property type="component" value="Unassembled WGS sequence"/>
</dbReference>
<feature type="transmembrane region" description="Helical" evidence="5">
    <location>
        <begin position="29"/>
        <end position="51"/>
    </location>
</feature>
<evidence type="ECO:0000259" key="6">
    <source>
        <dbReference type="PROSITE" id="PS50111"/>
    </source>
</evidence>
<evidence type="ECO:0000256" key="3">
    <source>
        <dbReference type="SAM" id="Coils"/>
    </source>
</evidence>
<evidence type="ECO:0000313" key="8">
    <source>
        <dbReference type="Proteomes" id="UP000575068"/>
    </source>
</evidence>
<dbReference type="InterPro" id="IPR004089">
    <property type="entry name" value="MCPsignal_dom"/>
</dbReference>
<reference evidence="7 8" key="1">
    <citation type="submission" date="2020-08" db="EMBL/GenBank/DDBJ databases">
        <title>Genomic Encyclopedia of Type Strains, Phase IV (KMG-IV): sequencing the most valuable type-strain genomes for metagenomic binning, comparative biology and taxonomic classification.</title>
        <authorList>
            <person name="Goeker M."/>
        </authorList>
    </citation>
    <scope>NUCLEOTIDE SEQUENCE [LARGE SCALE GENOMIC DNA]</scope>
    <source>
        <strain evidence="7 8">DSM 7465</strain>
    </source>
</reference>
<organism evidence="7 8">
    <name type="scientific">Rhizorhapis suberifaciens</name>
    <name type="common">corky root of lettuce</name>
    <dbReference type="NCBI Taxonomy" id="13656"/>
    <lineage>
        <taxon>Bacteria</taxon>
        <taxon>Pseudomonadati</taxon>
        <taxon>Pseudomonadota</taxon>
        <taxon>Alphaproteobacteria</taxon>
        <taxon>Sphingomonadales</taxon>
        <taxon>Sphingomonadaceae</taxon>
        <taxon>Rhizorhapis</taxon>
    </lineage>
</organism>
<dbReference type="EMBL" id="JACHOV010000011">
    <property type="protein sequence ID" value="MBB4642523.1"/>
    <property type="molecule type" value="Genomic_DNA"/>
</dbReference>
<dbReference type="Gene3D" id="1.10.287.950">
    <property type="entry name" value="Methyl-accepting chemotaxis protein"/>
    <property type="match status" value="1"/>
</dbReference>
<feature type="region of interest" description="Disordered" evidence="4">
    <location>
        <begin position="384"/>
        <end position="403"/>
    </location>
</feature>
<feature type="coiled-coil region" evidence="3">
    <location>
        <begin position="128"/>
        <end position="155"/>
    </location>
</feature>
<name>A0A840HX36_9SPHN</name>
<evidence type="ECO:0000256" key="5">
    <source>
        <dbReference type="SAM" id="Phobius"/>
    </source>
</evidence>
<proteinExistence type="predicted"/>
<comment type="caution">
    <text evidence="7">The sequence shown here is derived from an EMBL/GenBank/DDBJ whole genome shotgun (WGS) entry which is preliminary data.</text>
</comment>
<evidence type="ECO:0000313" key="7">
    <source>
        <dbReference type="EMBL" id="MBB4642523.1"/>
    </source>
</evidence>
<dbReference type="RefSeq" id="WP_184476695.1">
    <property type="nucleotide sequence ID" value="NZ_JACHOV010000011.1"/>
</dbReference>
<gene>
    <name evidence="7" type="ORF">HNQ99_002854</name>
</gene>
<sequence length="584" mass="62352">MYHDAKGAVVKRIRALLAEDRSLKSRVRFAVGLVCGLLLVLSISVMAGLLVNQAGLARLVDNRLGPAGDLQTVISGYEEALGIANKVRSGNLTMPGGQSALKNAQHTINSGWAALRDNAPAKAGGIELSYLLDQRKEADAALADLNQELSAHSEEGLEFLMSGRLYSSVDPLLVASHSYSEGLRQLAHKERISLYILTSASLLVIAVVFVAGITIAWAVLRIASRELVEPLIRIASFTAESANSAVPVPYQQRRDEIGEIARAIQLSLSRSAEATALLEERHRAQQEVQLLEAAAADAAKERAATLDRLFTNFEHGLSDLVAGLAAASATMRDMAGGMSDAASRSELQVETATGNVEDIAISMTQIEEASTILLKMVSNVEESTRSAREQSNNVHAQSRENRERARALEDLAKDIHASLGLITGIAGQTNMLALNAAIEAARAGETGKGFAVVALEVKELARQTQIVAGTIEARLGRIAETSGQVLTSVTLVEDMARGLDRNADLIGEAVETQSRSSHEIVSALGFVRQGSRDAASGMVDLTDQARQVRNAAEGLLITAADIARRAETLRSEFTRFAREVRNAA</sequence>
<dbReference type="AlphaFoldDB" id="A0A840HX36"/>